<evidence type="ECO:0000313" key="1">
    <source>
        <dbReference type="EMBL" id="KAH9414483.1"/>
    </source>
</evidence>
<dbReference type="Proteomes" id="UP000887458">
    <property type="component" value="Unassembled WGS sequence"/>
</dbReference>
<dbReference type="EMBL" id="NJHN03000108">
    <property type="protein sequence ID" value="KAH9414483.1"/>
    <property type="molecule type" value="Genomic_DNA"/>
</dbReference>
<reference evidence="1 2" key="1">
    <citation type="journal article" date="2018" name="J. Allergy Clin. Immunol.">
        <title>High-quality assembly of Dermatophagoides pteronyssinus genome and transcriptome reveals a wide range of novel allergens.</title>
        <authorList>
            <person name="Liu X.Y."/>
            <person name="Yang K.Y."/>
            <person name="Wang M.Q."/>
            <person name="Kwok J.S."/>
            <person name="Zeng X."/>
            <person name="Yang Z."/>
            <person name="Xiao X.J."/>
            <person name="Lau C.P."/>
            <person name="Li Y."/>
            <person name="Huang Z.M."/>
            <person name="Ba J.G."/>
            <person name="Yim A.K."/>
            <person name="Ouyang C.Y."/>
            <person name="Ngai S.M."/>
            <person name="Chan T.F."/>
            <person name="Leung E.L."/>
            <person name="Liu L."/>
            <person name="Liu Z.G."/>
            <person name="Tsui S.K."/>
        </authorList>
    </citation>
    <scope>NUCLEOTIDE SEQUENCE [LARGE SCALE GENOMIC DNA]</scope>
    <source>
        <strain evidence="1">Derp</strain>
    </source>
</reference>
<comment type="caution">
    <text evidence="1">The sequence shown here is derived from an EMBL/GenBank/DDBJ whole genome shotgun (WGS) entry which is preliminary data.</text>
</comment>
<reference evidence="1 2" key="2">
    <citation type="journal article" date="2022" name="Mol. Biol. Evol.">
        <title>Comparative Genomics Reveals Insights into the Divergent Evolution of Astigmatic Mites and Household Pest Adaptations.</title>
        <authorList>
            <person name="Xiong Q."/>
            <person name="Wan A.T."/>
            <person name="Liu X."/>
            <person name="Fung C.S."/>
            <person name="Xiao X."/>
            <person name="Malainual N."/>
            <person name="Hou J."/>
            <person name="Wang L."/>
            <person name="Wang M."/>
            <person name="Yang K.Y."/>
            <person name="Cui Y."/>
            <person name="Leung E.L."/>
            <person name="Nong W."/>
            <person name="Shin S.K."/>
            <person name="Au S.W."/>
            <person name="Jeong K.Y."/>
            <person name="Chew F.T."/>
            <person name="Hui J.H."/>
            <person name="Leung T.F."/>
            <person name="Tungtrongchitr A."/>
            <person name="Zhong N."/>
            <person name="Liu Z."/>
            <person name="Tsui S.K."/>
        </authorList>
    </citation>
    <scope>NUCLEOTIDE SEQUENCE [LARGE SCALE GENOMIC DNA]</scope>
    <source>
        <strain evidence="1">Derp</strain>
    </source>
</reference>
<sequence>MDDLVYPLYLTLTLYIHLYPVIRLKFTFILSSFKLDGVVHSYESYLICGLVGNDFGLCNCGGNDDSGNVNNCLLLNGNVDINFERKNCSNCISALFNSSSLNSSPKLLSLSIDVACCCARNTCCIIADISLDAGSILSEPPPPLPPPTLISCGRISCKSLTILSSGVATCVNTDNAERNNGYEPRPQ</sequence>
<keyword evidence="2" id="KW-1185">Reference proteome</keyword>
<evidence type="ECO:0000313" key="2">
    <source>
        <dbReference type="Proteomes" id="UP000887458"/>
    </source>
</evidence>
<proteinExistence type="predicted"/>
<organism evidence="1 2">
    <name type="scientific">Dermatophagoides pteronyssinus</name>
    <name type="common">European house dust mite</name>
    <dbReference type="NCBI Taxonomy" id="6956"/>
    <lineage>
        <taxon>Eukaryota</taxon>
        <taxon>Metazoa</taxon>
        <taxon>Ecdysozoa</taxon>
        <taxon>Arthropoda</taxon>
        <taxon>Chelicerata</taxon>
        <taxon>Arachnida</taxon>
        <taxon>Acari</taxon>
        <taxon>Acariformes</taxon>
        <taxon>Sarcoptiformes</taxon>
        <taxon>Astigmata</taxon>
        <taxon>Psoroptidia</taxon>
        <taxon>Analgoidea</taxon>
        <taxon>Pyroglyphidae</taxon>
        <taxon>Dermatophagoidinae</taxon>
        <taxon>Dermatophagoides</taxon>
    </lineage>
</organism>
<protein>
    <submittedName>
        <fullName evidence="1">Uncharacterized protein</fullName>
    </submittedName>
</protein>
<gene>
    <name evidence="1" type="ORF">DERP_014627</name>
</gene>
<accession>A0ABQ8IVX5</accession>
<name>A0ABQ8IVX5_DERPT</name>